<proteinExistence type="predicted"/>
<dbReference type="Proteomes" id="UP000298138">
    <property type="component" value="Unassembled WGS sequence"/>
</dbReference>
<evidence type="ECO:0000256" key="1">
    <source>
        <dbReference type="SAM" id="MobiDB-lite"/>
    </source>
</evidence>
<feature type="compositionally biased region" description="Basic and acidic residues" evidence="1">
    <location>
        <begin position="83"/>
        <end position="93"/>
    </location>
</feature>
<keyword evidence="3" id="KW-1185">Reference proteome</keyword>
<feature type="compositionally biased region" description="Low complexity" evidence="1">
    <location>
        <begin position="125"/>
        <end position="147"/>
    </location>
</feature>
<sequence length="158" mass="17602">MHRDDRHHPSTTEVTLRVDVHSDYAPSVDAERALLLAAIKRHYERAYEAQEKNSKHIGFEFYGDDEEDYGNVEEDYGDDEDDHVAGSECGHDSDIEEPFEGELAEVEALGEFNQLSKGINDDSDSMFSMASQSDSSSSSSLTSFSDAIPHSSSVTFRN</sequence>
<protein>
    <submittedName>
        <fullName evidence="2">Uncharacterized protein</fullName>
    </submittedName>
</protein>
<name>A0A4V3SI81_9PEZI</name>
<evidence type="ECO:0000313" key="3">
    <source>
        <dbReference type="Proteomes" id="UP000298138"/>
    </source>
</evidence>
<dbReference type="EMBL" id="ML220135">
    <property type="protein sequence ID" value="TGZ79084.1"/>
    <property type="molecule type" value="Genomic_DNA"/>
</dbReference>
<dbReference type="AlphaFoldDB" id="A0A4V3SI81"/>
<dbReference type="InParanoid" id="A0A4V3SI81"/>
<feature type="region of interest" description="Disordered" evidence="1">
    <location>
        <begin position="114"/>
        <end position="158"/>
    </location>
</feature>
<organism evidence="2 3">
    <name type="scientific">Ascodesmis nigricans</name>
    <dbReference type="NCBI Taxonomy" id="341454"/>
    <lineage>
        <taxon>Eukaryota</taxon>
        <taxon>Fungi</taxon>
        <taxon>Dikarya</taxon>
        <taxon>Ascomycota</taxon>
        <taxon>Pezizomycotina</taxon>
        <taxon>Pezizomycetes</taxon>
        <taxon>Pezizales</taxon>
        <taxon>Ascodesmidaceae</taxon>
        <taxon>Ascodesmis</taxon>
    </lineage>
</organism>
<evidence type="ECO:0000313" key="2">
    <source>
        <dbReference type="EMBL" id="TGZ79084.1"/>
    </source>
</evidence>
<gene>
    <name evidence="2" type="ORF">EX30DRAFT_350594</name>
</gene>
<feature type="region of interest" description="Disordered" evidence="1">
    <location>
        <begin position="58"/>
        <end position="95"/>
    </location>
</feature>
<accession>A0A4V3SI81</accession>
<feature type="compositionally biased region" description="Acidic residues" evidence="1">
    <location>
        <begin position="62"/>
        <end position="82"/>
    </location>
</feature>
<reference evidence="2 3" key="1">
    <citation type="submission" date="2019-04" db="EMBL/GenBank/DDBJ databases">
        <title>Comparative genomics and transcriptomics to analyze fruiting body development in filamentous ascomycetes.</title>
        <authorList>
            <consortium name="DOE Joint Genome Institute"/>
            <person name="Lutkenhaus R."/>
            <person name="Traeger S."/>
            <person name="Breuer J."/>
            <person name="Kuo A."/>
            <person name="Lipzen A."/>
            <person name="Pangilinan J."/>
            <person name="Dilworth D."/>
            <person name="Sandor L."/>
            <person name="Poggeler S."/>
            <person name="Barry K."/>
            <person name="Grigoriev I.V."/>
            <person name="Nowrousian M."/>
        </authorList>
    </citation>
    <scope>NUCLEOTIDE SEQUENCE [LARGE SCALE GENOMIC DNA]</scope>
    <source>
        <strain evidence="2 3">CBS 389.68</strain>
    </source>
</reference>